<comment type="caution">
    <text evidence="2">The sequence shown here is derived from an EMBL/GenBank/DDBJ whole genome shotgun (WGS) entry which is preliminary data.</text>
</comment>
<dbReference type="Proteomes" id="UP001418222">
    <property type="component" value="Unassembled WGS sequence"/>
</dbReference>
<organism evidence="2 3">
    <name type="scientific">Platanthera zijinensis</name>
    <dbReference type="NCBI Taxonomy" id="2320716"/>
    <lineage>
        <taxon>Eukaryota</taxon>
        <taxon>Viridiplantae</taxon>
        <taxon>Streptophyta</taxon>
        <taxon>Embryophyta</taxon>
        <taxon>Tracheophyta</taxon>
        <taxon>Spermatophyta</taxon>
        <taxon>Magnoliopsida</taxon>
        <taxon>Liliopsida</taxon>
        <taxon>Asparagales</taxon>
        <taxon>Orchidaceae</taxon>
        <taxon>Orchidoideae</taxon>
        <taxon>Orchideae</taxon>
        <taxon>Orchidinae</taxon>
        <taxon>Platanthera</taxon>
    </lineage>
</organism>
<evidence type="ECO:0000313" key="2">
    <source>
        <dbReference type="EMBL" id="KAK8936218.1"/>
    </source>
</evidence>
<evidence type="ECO:0000256" key="1">
    <source>
        <dbReference type="SAM" id="Phobius"/>
    </source>
</evidence>
<sequence length="92" mass="10951">MKLVSNLMKAPQVATIMQEFSKEMTKVSQLWLRPCLARQLLYCWIMFNYSRFLCELVYSLPYLKAPKSLLQGWNFSYITTTLILAFLSYLFY</sequence>
<dbReference type="EMBL" id="JBBWWQ010000011">
    <property type="protein sequence ID" value="KAK8936218.1"/>
    <property type="molecule type" value="Genomic_DNA"/>
</dbReference>
<feature type="transmembrane region" description="Helical" evidence="1">
    <location>
        <begin position="40"/>
        <end position="60"/>
    </location>
</feature>
<protein>
    <submittedName>
        <fullName evidence="2">Uncharacterized protein</fullName>
    </submittedName>
</protein>
<evidence type="ECO:0000313" key="3">
    <source>
        <dbReference type="Proteomes" id="UP001418222"/>
    </source>
</evidence>
<feature type="transmembrane region" description="Helical" evidence="1">
    <location>
        <begin position="72"/>
        <end position="91"/>
    </location>
</feature>
<name>A0AAP0BDS8_9ASPA</name>
<dbReference type="AlphaFoldDB" id="A0AAP0BDS8"/>
<keyword evidence="1" id="KW-0812">Transmembrane</keyword>
<gene>
    <name evidence="2" type="ORF">KSP39_PZI014035</name>
</gene>
<proteinExistence type="predicted"/>
<accession>A0AAP0BDS8</accession>
<keyword evidence="1" id="KW-0472">Membrane</keyword>
<reference evidence="2 3" key="1">
    <citation type="journal article" date="2022" name="Nat. Plants">
        <title>Genomes of leafy and leafless Platanthera orchids illuminate the evolution of mycoheterotrophy.</title>
        <authorList>
            <person name="Li M.H."/>
            <person name="Liu K.W."/>
            <person name="Li Z."/>
            <person name="Lu H.C."/>
            <person name="Ye Q.L."/>
            <person name="Zhang D."/>
            <person name="Wang J.Y."/>
            <person name="Li Y.F."/>
            <person name="Zhong Z.M."/>
            <person name="Liu X."/>
            <person name="Yu X."/>
            <person name="Liu D.K."/>
            <person name="Tu X.D."/>
            <person name="Liu B."/>
            <person name="Hao Y."/>
            <person name="Liao X.Y."/>
            <person name="Jiang Y.T."/>
            <person name="Sun W.H."/>
            <person name="Chen J."/>
            <person name="Chen Y.Q."/>
            <person name="Ai Y."/>
            <person name="Zhai J.W."/>
            <person name="Wu S.S."/>
            <person name="Zhou Z."/>
            <person name="Hsiao Y.Y."/>
            <person name="Wu W.L."/>
            <person name="Chen Y.Y."/>
            <person name="Lin Y.F."/>
            <person name="Hsu J.L."/>
            <person name="Li C.Y."/>
            <person name="Wang Z.W."/>
            <person name="Zhao X."/>
            <person name="Zhong W.Y."/>
            <person name="Ma X.K."/>
            <person name="Ma L."/>
            <person name="Huang J."/>
            <person name="Chen G.Z."/>
            <person name="Huang M.Z."/>
            <person name="Huang L."/>
            <person name="Peng D.H."/>
            <person name="Luo Y.B."/>
            <person name="Zou S.Q."/>
            <person name="Chen S.P."/>
            <person name="Lan S."/>
            <person name="Tsai W.C."/>
            <person name="Van de Peer Y."/>
            <person name="Liu Z.J."/>
        </authorList>
    </citation>
    <scope>NUCLEOTIDE SEQUENCE [LARGE SCALE GENOMIC DNA]</scope>
    <source>
        <strain evidence="2">Lor287</strain>
    </source>
</reference>
<keyword evidence="1" id="KW-1133">Transmembrane helix</keyword>
<keyword evidence="3" id="KW-1185">Reference proteome</keyword>